<comment type="caution">
    <text evidence="2">The sequence shown here is derived from an EMBL/GenBank/DDBJ whole genome shotgun (WGS) entry which is preliminary data.</text>
</comment>
<dbReference type="AlphaFoldDB" id="A0A1G1W6D0"/>
<evidence type="ECO:0000313" key="2">
    <source>
        <dbReference type="EMBL" id="OGY23219.1"/>
    </source>
</evidence>
<accession>A0A1G1W6D0</accession>
<keyword evidence="1" id="KW-0812">Transmembrane</keyword>
<dbReference type="STRING" id="1802593.A2172_02460"/>
<feature type="transmembrane region" description="Helical" evidence="1">
    <location>
        <begin position="43"/>
        <end position="76"/>
    </location>
</feature>
<sequence length="114" mass="12729">MKELILFTILIVVASFIQVSILALPIGSFVVLFWFNINKTKHLIFFATLFSLVLAIISDLPVFLVLMSTTFTIGLFAALRSVLPSKNFIAYSLLVFSAISWEAFLVASLRLINL</sequence>
<proteinExistence type="predicted"/>
<evidence type="ECO:0000256" key="1">
    <source>
        <dbReference type="SAM" id="Phobius"/>
    </source>
</evidence>
<evidence type="ECO:0000313" key="3">
    <source>
        <dbReference type="Proteomes" id="UP000176631"/>
    </source>
</evidence>
<organism evidence="2 3">
    <name type="scientific">Candidatus Woykebacteria bacterium RBG_13_40_15</name>
    <dbReference type="NCBI Taxonomy" id="1802593"/>
    <lineage>
        <taxon>Bacteria</taxon>
        <taxon>Candidatus Woykeibacteriota</taxon>
    </lineage>
</organism>
<keyword evidence="1" id="KW-1133">Transmembrane helix</keyword>
<name>A0A1G1W6D0_9BACT</name>
<keyword evidence="1" id="KW-0472">Membrane</keyword>
<protein>
    <submittedName>
        <fullName evidence="2">Uncharacterized protein</fullName>
    </submittedName>
</protein>
<feature type="transmembrane region" description="Helical" evidence="1">
    <location>
        <begin position="6"/>
        <end position="36"/>
    </location>
</feature>
<feature type="transmembrane region" description="Helical" evidence="1">
    <location>
        <begin position="88"/>
        <end position="112"/>
    </location>
</feature>
<gene>
    <name evidence="2" type="ORF">A2172_02460</name>
</gene>
<dbReference type="EMBL" id="MHCP01000028">
    <property type="protein sequence ID" value="OGY23219.1"/>
    <property type="molecule type" value="Genomic_DNA"/>
</dbReference>
<reference evidence="2 3" key="1">
    <citation type="journal article" date="2016" name="Nat. Commun.">
        <title>Thousands of microbial genomes shed light on interconnected biogeochemical processes in an aquifer system.</title>
        <authorList>
            <person name="Anantharaman K."/>
            <person name="Brown C.T."/>
            <person name="Hug L.A."/>
            <person name="Sharon I."/>
            <person name="Castelle C.J."/>
            <person name="Probst A.J."/>
            <person name="Thomas B.C."/>
            <person name="Singh A."/>
            <person name="Wilkins M.J."/>
            <person name="Karaoz U."/>
            <person name="Brodie E.L."/>
            <person name="Williams K.H."/>
            <person name="Hubbard S.S."/>
            <person name="Banfield J.F."/>
        </authorList>
    </citation>
    <scope>NUCLEOTIDE SEQUENCE [LARGE SCALE GENOMIC DNA]</scope>
</reference>
<dbReference type="Proteomes" id="UP000176631">
    <property type="component" value="Unassembled WGS sequence"/>
</dbReference>